<dbReference type="Proteomes" id="UP000439903">
    <property type="component" value="Unassembled WGS sequence"/>
</dbReference>
<comment type="caution">
    <text evidence="1">The sequence shown here is derived from an EMBL/GenBank/DDBJ whole genome shotgun (WGS) entry which is preliminary data.</text>
</comment>
<keyword evidence="2" id="KW-1185">Reference proteome</keyword>
<evidence type="ECO:0000313" key="2">
    <source>
        <dbReference type="Proteomes" id="UP000439903"/>
    </source>
</evidence>
<accession>A0A8H4A175</accession>
<evidence type="ECO:0000313" key="1">
    <source>
        <dbReference type="EMBL" id="KAF0366336.1"/>
    </source>
</evidence>
<organism evidence="1 2">
    <name type="scientific">Gigaspora margarita</name>
    <dbReference type="NCBI Taxonomy" id="4874"/>
    <lineage>
        <taxon>Eukaryota</taxon>
        <taxon>Fungi</taxon>
        <taxon>Fungi incertae sedis</taxon>
        <taxon>Mucoromycota</taxon>
        <taxon>Glomeromycotina</taxon>
        <taxon>Glomeromycetes</taxon>
        <taxon>Diversisporales</taxon>
        <taxon>Gigasporaceae</taxon>
        <taxon>Gigaspora</taxon>
    </lineage>
</organism>
<dbReference type="Gene3D" id="1.25.40.10">
    <property type="entry name" value="Tetratricopeptide repeat domain"/>
    <property type="match status" value="1"/>
</dbReference>
<dbReference type="OrthoDB" id="2419376at2759"/>
<dbReference type="AlphaFoldDB" id="A0A8H4A175"/>
<sequence>MEDFDVIVLKNAINAYKKREYKSALQTFKSLASKDYSDSTDKNDIKIYGQATFYLALCYMNGYGVIQNKGYALSIANHYTNDEIKFIVTCLKVSYNISGYNNIKRDKNEAFNLINTIKLK</sequence>
<dbReference type="EMBL" id="WTPW01002774">
    <property type="protein sequence ID" value="KAF0366336.1"/>
    <property type="molecule type" value="Genomic_DNA"/>
</dbReference>
<protein>
    <submittedName>
        <fullName evidence="1">Uncharacterized protein</fullName>
    </submittedName>
</protein>
<name>A0A8H4A175_GIGMA</name>
<gene>
    <name evidence="1" type="ORF">F8M41_013638</name>
</gene>
<proteinExistence type="predicted"/>
<reference evidence="1 2" key="1">
    <citation type="journal article" date="2019" name="Environ. Microbiol.">
        <title>At the nexus of three kingdoms: the genome of the mycorrhizal fungus Gigaspora margarita provides insights into plant, endobacterial and fungal interactions.</title>
        <authorList>
            <person name="Venice F."/>
            <person name="Ghignone S."/>
            <person name="Salvioli di Fossalunga A."/>
            <person name="Amselem J."/>
            <person name="Novero M."/>
            <person name="Xianan X."/>
            <person name="Sedzielewska Toro K."/>
            <person name="Morin E."/>
            <person name="Lipzen A."/>
            <person name="Grigoriev I.V."/>
            <person name="Henrissat B."/>
            <person name="Martin F.M."/>
            <person name="Bonfante P."/>
        </authorList>
    </citation>
    <scope>NUCLEOTIDE SEQUENCE [LARGE SCALE GENOMIC DNA]</scope>
    <source>
        <strain evidence="1 2">BEG34</strain>
    </source>
</reference>
<dbReference type="InterPro" id="IPR011990">
    <property type="entry name" value="TPR-like_helical_dom_sf"/>
</dbReference>